<evidence type="ECO:0000313" key="2">
    <source>
        <dbReference type="EMBL" id="QBM88392.1"/>
    </source>
</evidence>
<keyword evidence="1" id="KW-0472">Membrane</keyword>
<gene>
    <name evidence="2" type="ORF">METSCH_C03600</name>
</gene>
<accession>A0A4P6XLW8</accession>
<sequence>MENSNINANLIPESTRVDYMNSTETVGSQDHTWLAMFVGLATVTLLASVTLGMILVSHSNVIFHMNQTSELMVATSGLVVAYAAAAASFQDLKRTQEAVFVKDIIQTQRWQWIVSNGTVLLLSSIVILLFAYVIKFREWAIILIVLMSTHYISSSVITRGYSWILTQLALFLRF</sequence>
<proteinExistence type="predicted"/>
<organism evidence="2 3">
    <name type="scientific">Metschnikowia aff. pulcherrima</name>
    <dbReference type="NCBI Taxonomy" id="2163413"/>
    <lineage>
        <taxon>Eukaryota</taxon>
        <taxon>Fungi</taxon>
        <taxon>Dikarya</taxon>
        <taxon>Ascomycota</taxon>
        <taxon>Saccharomycotina</taxon>
        <taxon>Pichiomycetes</taxon>
        <taxon>Metschnikowiaceae</taxon>
        <taxon>Metschnikowia</taxon>
    </lineage>
</organism>
<feature type="transmembrane region" description="Helical" evidence="1">
    <location>
        <begin position="110"/>
        <end position="134"/>
    </location>
</feature>
<protein>
    <submittedName>
        <fullName evidence="2">Uncharacterized protein</fullName>
    </submittedName>
</protein>
<evidence type="ECO:0000313" key="3">
    <source>
        <dbReference type="Proteomes" id="UP000292447"/>
    </source>
</evidence>
<dbReference type="AlphaFoldDB" id="A0A4P6XLW8"/>
<feature type="transmembrane region" description="Helical" evidence="1">
    <location>
        <begin position="33"/>
        <end position="56"/>
    </location>
</feature>
<reference evidence="3" key="1">
    <citation type="submission" date="2019-03" db="EMBL/GenBank/DDBJ databases">
        <title>Snf2 controls pulcherriminic acid biosynthesis and connects pigmentation and antifungal activity of the yeast Metschnikowia pulcherrima.</title>
        <authorList>
            <person name="Gore-Lloyd D."/>
            <person name="Sumann I."/>
            <person name="Brachmann A.O."/>
            <person name="Schneeberger K."/>
            <person name="Ortiz-Merino R.A."/>
            <person name="Moreno-Beltran M."/>
            <person name="Schlaefli M."/>
            <person name="Kirner P."/>
            <person name="Santos Kron A."/>
            <person name="Wolfe K.H."/>
            <person name="Piel J."/>
            <person name="Ahrens C.H."/>
            <person name="Henk D."/>
            <person name="Freimoser F.M."/>
        </authorList>
    </citation>
    <scope>NUCLEOTIDE SEQUENCE [LARGE SCALE GENOMIC DNA]</scope>
    <source>
        <strain evidence="3">APC 1.2</strain>
    </source>
</reference>
<dbReference type="EMBL" id="CP034458">
    <property type="protein sequence ID" value="QBM88392.1"/>
    <property type="molecule type" value="Genomic_DNA"/>
</dbReference>
<keyword evidence="3" id="KW-1185">Reference proteome</keyword>
<feature type="transmembrane region" description="Helical" evidence="1">
    <location>
        <begin position="68"/>
        <end position="90"/>
    </location>
</feature>
<feature type="transmembrane region" description="Helical" evidence="1">
    <location>
        <begin position="141"/>
        <end position="164"/>
    </location>
</feature>
<keyword evidence="1" id="KW-0812">Transmembrane</keyword>
<keyword evidence="1" id="KW-1133">Transmembrane helix</keyword>
<name>A0A4P6XLW8_9ASCO</name>
<evidence type="ECO:0000256" key="1">
    <source>
        <dbReference type="SAM" id="Phobius"/>
    </source>
</evidence>
<dbReference type="Proteomes" id="UP000292447">
    <property type="component" value="Chromosome III"/>
</dbReference>